<evidence type="ECO:0000313" key="2">
    <source>
        <dbReference type="EMBL" id="KIY48893.1"/>
    </source>
</evidence>
<accession>A0A0D7ADE6</accession>
<dbReference type="Proteomes" id="UP000054144">
    <property type="component" value="Unassembled WGS sequence"/>
</dbReference>
<feature type="region of interest" description="Disordered" evidence="1">
    <location>
        <begin position="1"/>
        <end position="108"/>
    </location>
</feature>
<protein>
    <recommendedName>
        <fullName evidence="4">Retrotransposon gag domain-containing protein</fullName>
    </recommendedName>
</protein>
<dbReference type="AlphaFoldDB" id="A0A0D7ADE6"/>
<feature type="compositionally biased region" description="Low complexity" evidence="1">
    <location>
        <begin position="32"/>
        <end position="41"/>
    </location>
</feature>
<evidence type="ECO:0000256" key="1">
    <source>
        <dbReference type="SAM" id="MobiDB-lite"/>
    </source>
</evidence>
<reference evidence="2 3" key="1">
    <citation type="journal article" date="2015" name="Fungal Genet. Biol.">
        <title>Evolution of novel wood decay mechanisms in Agaricales revealed by the genome sequences of Fistulina hepatica and Cylindrobasidium torrendii.</title>
        <authorList>
            <person name="Floudas D."/>
            <person name="Held B.W."/>
            <person name="Riley R."/>
            <person name="Nagy L.G."/>
            <person name="Koehler G."/>
            <person name="Ransdell A.S."/>
            <person name="Younus H."/>
            <person name="Chow J."/>
            <person name="Chiniquy J."/>
            <person name="Lipzen A."/>
            <person name="Tritt A."/>
            <person name="Sun H."/>
            <person name="Haridas S."/>
            <person name="LaButti K."/>
            <person name="Ohm R.A."/>
            <person name="Kues U."/>
            <person name="Blanchette R.A."/>
            <person name="Grigoriev I.V."/>
            <person name="Minto R.E."/>
            <person name="Hibbett D.S."/>
        </authorList>
    </citation>
    <scope>NUCLEOTIDE SEQUENCE [LARGE SCALE GENOMIC DNA]</scope>
    <source>
        <strain evidence="2 3">ATCC 64428</strain>
    </source>
</reference>
<feature type="compositionally biased region" description="Low complexity" evidence="1">
    <location>
        <begin position="97"/>
        <end position="108"/>
    </location>
</feature>
<feature type="region of interest" description="Disordered" evidence="1">
    <location>
        <begin position="327"/>
        <end position="362"/>
    </location>
</feature>
<organism evidence="2 3">
    <name type="scientific">Fistulina hepatica ATCC 64428</name>
    <dbReference type="NCBI Taxonomy" id="1128425"/>
    <lineage>
        <taxon>Eukaryota</taxon>
        <taxon>Fungi</taxon>
        <taxon>Dikarya</taxon>
        <taxon>Basidiomycota</taxon>
        <taxon>Agaricomycotina</taxon>
        <taxon>Agaricomycetes</taxon>
        <taxon>Agaricomycetidae</taxon>
        <taxon>Agaricales</taxon>
        <taxon>Fistulinaceae</taxon>
        <taxon>Fistulina</taxon>
    </lineage>
</organism>
<evidence type="ECO:0000313" key="3">
    <source>
        <dbReference type="Proteomes" id="UP000054144"/>
    </source>
</evidence>
<feature type="compositionally biased region" description="Polar residues" evidence="1">
    <location>
        <begin position="342"/>
        <end position="356"/>
    </location>
</feature>
<keyword evidence="3" id="KW-1185">Reference proteome</keyword>
<sequence length="463" mass="50447">MTVPQVKLSRKPSCPLPLVTRSRATSAAPTEVSTPDTLLPSPLTPVPEAALEESDSRQSSPTPALAEAPLPPSDSRPSSPNPVLDNAHSPPAHYLSDSDSSSSSCTSDSSLAMSYAATPESDATLAKLKAEPGKRPVLSAGPVTPELIFNTLAALETYFAEKDITTDKQIVAARGTLQADPIRRDWFAANETAFTQMTFPLWKQELIKEVLEPGWDHAMRTEILSACQKPDEGFKQYVHRLQRRAAYLNNTSYRIDHAILRDAVERVYAPALRDHLEVEECIDDASTARFLALPFKDWVAVVHRRDNQLKKKKQDLTAQLAALKRPAASALGEPSHRYNATPRLSTQHASASTPSGASDRPPQLTAAEKALLTENHGCYKCRVPFSGHCKEAVTKWNAAHPADQQVTPRFPDALKNVTTAIAPMPVVSTMDYDVGVVFPATSTDALYTNLTDSEDSDYVPSET</sequence>
<dbReference type="EMBL" id="KN881805">
    <property type="protein sequence ID" value="KIY48893.1"/>
    <property type="molecule type" value="Genomic_DNA"/>
</dbReference>
<evidence type="ECO:0008006" key="4">
    <source>
        <dbReference type="Google" id="ProtNLM"/>
    </source>
</evidence>
<proteinExistence type="predicted"/>
<feature type="compositionally biased region" description="Low complexity" evidence="1">
    <location>
        <begin position="59"/>
        <end position="68"/>
    </location>
</feature>
<gene>
    <name evidence="2" type="ORF">FISHEDRAFT_58648</name>
</gene>
<dbReference type="OrthoDB" id="2369050at2759"/>
<name>A0A0D7ADE6_9AGAR</name>